<keyword evidence="4" id="KW-1185">Reference proteome</keyword>
<evidence type="ECO:0000313" key="3">
    <source>
        <dbReference type="EMBL" id="QCT01853.1"/>
    </source>
</evidence>
<name>A0A4P8XI26_9BACL</name>
<dbReference type="Gene3D" id="3.30.457.10">
    <property type="entry name" value="Copper amine oxidase-like, N-terminal domain"/>
    <property type="match status" value="1"/>
</dbReference>
<dbReference type="InterPro" id="IPR036582">
    <property type="entry name" value="Mao_N_sf"/>
</dbReference>
<dbReference type="AlphaFoldDB" id="A0A4P8XI26"/>
<dbReference type="EMBL" id="CP040396">
    <property type="protein sequence ID" value="QCT01853.1"/>
    <property type="molecule type" value="Genomic_DNA"/>
</dbReference>
<keyword evidence="1" id="KW-0732">Signal</keyword>
<accession>A0A4P8XI26</accession>
<dbReference type="Pfam" id="PF07833">
    <property type="entry name" value="Cu_amine_oxidN1"/>
    <property type="match status" value="1"/>
</dbReference>
<dbReference type="Proteomes" id="UP000300879">
    <property type="component" value="Chromosome"/>
</dbReference>
<dbReference type="OrthoDB" id="2657432at2"/>
<evidence type="ECO:0000256" key="1">
    <source>
        <dbReference type="SAM" id="SignalP"/>
    </source>
</evidence>
<dbReference type="SUPFAM" id="SSF55383">
    <property type="entry name" value="Copper amine oxidase, domain N"/>
    <property type="match status" value="1"/>
</dbReference>
<feature type="chain" id="PRO_5038939684" description="Copper amine oxidase-like N-terminal domain-containing protein" evidence="1">
    <location>
        <begin position="29"/>
        <end position="536"/>
    </location>
</feature>
<protein>
    <recommendedName>
        <fullName evidence="2">Copper amine oxidase-like N-terminal domain-containing protein</fullName>
    </recommendedName>
</protein>
<sequence length="536" mass="58815">MMKSTLTRMLTLMLAFMLVVPAAAGAAAAPTVKGAAEDLRSALGRLLGEHAVLALTAMQKGYDGKADFNAAAEALNGNTEDLTQAISSVYGAEAGVAFKKVWNSHIGYFVDYVQASAAKDSAGMQKAVQNLEKYRMEQAKFFADANPYMNEQQTAEGLKMHINHLLDAFNSYTAGKYDEAYSYQREAYMHMFMTGDGIAGAIIKQFPKQFPGDAMSPASDLRSALEQLLGEHAFAAAVTLQKGIDGAPDFNNAAAWLNMNTEDLTKAIASVYGNEAGAAFKTIWNSHIGYFVDYVKATGANDAAAKQKAVNDLEKYRMEQAKFFADANPFMNEQQTAEGLKMHINHLVDAFDSYVAKDYSEAYMMNREAYTHMFMTGEGISGAIVKQFPDKFMQGMTPEKPAAPMVSKITLGLGSKMLMVDGKAVKMDVAPMIKYNRTYIPVRYLAESLGAEIKFDNTTKTTWIMAGDDKLAFWIGQDVMELNGKSQKVGAKVFIENGRTHVPVRFIAELLGWKLHGTAQDLMLTKEMAHMGHMNH</sequence>
<gene>
    <name evidence="3" type="ORF">E6C60_1135</name>
</gene>
<feature type="domain" description="Copper amine oxidase-like N-terminal" evidence="2">
    <location>
        <begin position="420"/>
        <end position="515"/>
    </location>
</feature>
<feature type="signal peptide" evidence="1">
    <location>
        <begin position="1"/>
        <end position="28"/>
    </location>
</feature>
<dbReference type="KEGG" id="palo:E6C60_1135"/>
<reference evidence="3 4" key="1">
    <citation type="submission" date="2019-05" db="EMBL/GenBank/DDBJ databases">
        <authorList>
            <person name="Chen C."/>
        </authorList>
    </citation>
    <scope>NUCLEOTIDE SEQUENCE [LARGE SCALE GENOMIC DNA]</scope>
    <source>
        <strain evidence="3 4">HB172198</strain>
    </source>
</reference>
<organism evidence="3 4">
    <name type="scientific">Paenibacillus algicola</name>
    <dbReference type="NCBI Taxonomy" id="2565926"/>
    <lineage>
        <taxon>Bacteria</taxon>
        <taxon>Bacillati</taxon>
        <taxon>Bacillota</taxon>
        <taxon>Bacilli</taxon>
        <taxon>Bacillales</taxon>
        <taxon>Paenibacillaceae</taxon>
        <taxon>Paenibacillus</taxon>
    </lineage>
</organism>
<evidence type="ECO:0000313" key="4">
    <source>
        <dbReference type="Proteomes" id="UP000300879"/>
    </source>
</evidence>
<evidence type="ECO:0000259" key="2">
    <source>
        <dbReference type="Pfam" id="PF07833"/>
    </source>
</evidence>
<dbReference type="InterPro" id="IPR012854">
    <property type="entry name" value="Cu_amine_oxidase-like_N"/>
</dbReference>
<proteinExistence type="predicted"/>